<accession>A0AAD5Q849</accession>
<dbReference type="AlphaFoldDB" id="A0AAD5Q849"/>
<evidence type="ECO:0000256" key="2">
    <source>
        <dbReference type="ARBA" id="ARBA00022692"/>
    </source>
</evidence>
<feature type="transmembrane region" description="Helical" evidence="5">
    <location>
        <begin position="226"/>
        <end position="245"/>
    </location>
</feature>
<dbReference type="PROSITE" id="PS51257">
    <property type="entry name" value="PROKAR_LIPOPROTEIN"/>
    <property type="match status" value="1"/>
</dbReference>
<reference evidence="7" key="1">
    <citation type="submission" date="2021-12" db="EMBL/GenBank/DDBJ databases">
        <title>Prjna785345.</title>
        <authorList>
            <person name="Rujirawat T."/>
            <person name="Krajaejun T."/>
        </authorList>
    </citation>
    <scope>NUCLEOTIDE SEQUENCE</scope>
    <source>
        <strain evidence="7">Pi057C3</strain>
    </source>
</reference>
<name>A0AAD5Q849_PYTIN</name>
<organism evidence="7 8">
    <name type="scientific">Pythium insidiosum</name>
    <name type="common">Pythiosis disease agent</name>
    <dbReference type="NCBI Taxonomy" id="114742"/>
    <lineage>
        <taxon>Eukaryota</taxon>
        <taxon>Sar</taxon>
        <taxon>Stramenopiles</taxon>
        <taxon>Oomycota</taxon>
        <taxon>Peronosporomycetes</taxon>
        <taxon>Pythiales</taxon>
        <taxon>Pythiaceae</taxon>
        <taxon>Pythium</taxon>
    </lineage>
</organism>
<evidence type="ECO:0000256" key="6">
    <source>
        <dbReference type="SAM" id="SignalP"/>
    </source>
</evidence>
<feature type="transmembrane region" description="Helical" evidence="5">
    <location>
        <begin position="311"/>
        <end position="333"/>
    </location>
</feature>
<dbReference type="GO" id="GO:0016567">
    <property type="term" value="P:protein ubiquitination"/>
    <property type="evidence" value="ECO:0007669"/>
    <property type="project" value="TreeGrafter"/>
</dbReference>
<feature type="chain" id="PRO_5042279909" description="Membrane transporter protein" evidence="6">
    <location>
        <begin position="26"/>
        <end position="436"/>
    </location>
</feature>
<dbReference type="EMBL" id="JAKCXM010000327">
    <property type="protein sequence ID" value="KAJ0395741.1"/>
    <property type="molecule type" value="Genomic_DNA"/>
</dbReference>
<feature type="transmembrane region" description="Helical" evidence="5">
    <location>
        <begin position="251"/>
        <end position="275"/>
    </location>
</feature>
<dbReference type="PANTHER" id="PTHR14255:SF3">
    <property type="entry name" value="SULFITE EXPORTER TAUE_SAFE FAMILY PROTEIN 5-RELATED"/>
    <property type="match status" value="1"/>
</dbReference>
<proteinExistence type="predicted"/>
<feature type="transmembrane region" description="Helical" evidence="5">
    <location>
        <begin position="345"/>
        <end position="370"/>
    </location>
</feature>
<keyword evidence="8" id="KW-1185">Reference proteome</keyword>
<feature type="transmembrane region" description="Helical" evidence="5">
    <location>
        <begin position="60"/>
        <end position="91"/>
    </location>
</feature>
<feature type="transmembrane region" description="Helical" evidence="5">
    <location>
        <begin position="98"/>
        <end position="117"/>
    </location>
</feature>
<dbReference type="GO" id="GO:0031464">
    <property type="term" value="C:Cul4A-RING E3 ubiquitin ligase complex"/>
    <property type="evidence" value="ECO:0007669"/>
    <property type="project" value="TreeGrafter"/>
</dbReference>
<evidence type="ECO:0008006" key="9">
    <source>
        <dbReference type="Google" id="ProtNLM"/>
    </source>
</evidence>
<dbReference type="InterPro" id="IPR002781">
    <property type="entry name" value="TM_pro_TauE-like"/>
</dbReference>
<dbReference type="GO" id="GO:0016020">
    <property type="term" value="C:membrane"/>
    <property type="evidence" value="ECO:0007669"/>
    <property type="project" value="UniProtKB-SubCell"/>
</dbReference>
<feature type="signal peptide" evidence="6">
    <location>
        <begin position="1"/>
        <end position="25"/>
    </location>
</feature>
<gene>
    <name evidence="7" type="ORF">P43SY_004272</name>
</gene>
<evidence type="ECO:0000256" key="1">
    <source>
        <dbReference type="ARBA" id="ARBA00004141"/>
    </source>
</evidence>
<keyword evidence="2 5" id="KW-0812">Transmembrane</keyword>
<keyword evidence="4 5" id="KW-0472">Membrane</keyword>
<keyword evidence="3 5" id="KW-1133">Transmembrane helix</keyword>
<protein>
    <recommendedName>
        <fullName evidence="9">Membrane transporter protein</fullName>
    </recommendedName>
</protein>
<dbReference type="Proteomes" id="UP001209570">
    <property type="component" value="Unassembled WGS sequence"/>
</dbReference>
<evidence type="ECO:0000256" key="5">
    <source>
        <dbReference type="SAM" id="Phobius"/>
    </source>
</evidence>
<evidence type="ECO:0000256" key="4">
    <source>
        <dbReference type="ARBA" id="ARBA00023136"/>
    </source>
</evidence>
<evidence type="ECO:0000313" key="8">
    <source>
        <dbReference type="Proteomes" id="UP001209570"/>
    </source>
</evidence>
<comment type="caution">
    <text evidence="7">The sequence shown here is derived from an EMBL/GenBank/DDBJ whole genome shotgun (WGS) entry which is preliminary data.</text>
</comment>
<feature type="transmembrane region" description="Helical" evidence="5">
    <location>
        <begin position="377"/>
        <end position="396"/>
    </location>
</feature>
<evidence type="ECO:0000313" key="7">
    <source>
        <dbReference type="EMBL" id="KAJ0395741.1"/>
    </source>
</evidence>
<dbReference type="Pfam" id="PF01925">
    <property type="entry name" value="TauE"/>
    <property type="match status" value="1"/>
</dbReference>
<keyword evidence="6" id="KW-0732">Signal</keyword>
<comment type="subcellular location">
    <subcellularLocation>
        <location evidence="1">Membrane</location>
        <topology evidence="1">Multi-pass membrane protein</topology>
    </subcellularLocation>
</comment>
<dbReference type="PANTHER" id="PTHR14255">
    <property type="entry name" value="CEREBLON"/>
    <property type="match status" value="1"/>
</dbReference>
<feature type="transmembrane region" description="Helical" evidence="5">
    <location>
        <begin position="152"/>
        <end position="173"/>
    </location>
</feature>
<sequence length="436" mass="46495">MNARSKALYACLGLVAACCLGLAAAQQPQLRADNSSAATGPVGTPAHRSHAWITLDSQEIAGIVVAAVIVFVAAGGGTGGGAVMSAIYTLIAGLDLKVAIPLSSITIVGGAIANFLLNVKKARRNSNAPLIDWDLILAMQPMLLLGANFGTFINAIFPAWLLSVLLVIILVYVGKRTVKKAIEQRRRERWGCWGDDDAAVSLIGARFNNQQAYSTSRNAIIPWKKIGALFGLFAGVVVLSLIAGTSKFPSIVGLSPTSFLGFIASFLPVIFLVVYSQRSMKNIQETFYRQQNPRYVLTPDEIQWSPRSVQYFPLVAMGAGTLAGMFGIGGGMINAPMLLELGVEPLAASAMTATTVLFSSSMSSFSYVLLGALDFRLAVLLLPMGFVATFLGHVLLERLIQRFNCPSLIVWSMAIIIIISAGAMTVESFRTLSKGE</sequence>
<feature type="transmembrane region" description="Helical" evidence="5">
    <location>
        <begin position="408"/>
        <end position="426"/>
    </location>
</feature>
<evidence type="ECO:0000256" key="3">
    <source>
        <dbReference type="ARBA" id="ARBA00022989"/>
    </source>
</evidence>